<feature type="non-terminal residue" evidence="1">
    <location>
        <position position="1"/>
    </location>
</feature>
<accession>F9F5E5</accession>
<protein>
    <submittedName>
        <fullName evidence="1">Uncharacterized protein</fullName>
    </submittedName>
</protein>
<name>F9F5E5_FUSOF</name>
<dbReference type="EMBL" id="AFQF01000523">
    <property type="protein sequence ID" value="EGU87862.1"/>
    <property type="molecule type" value="Genomic_DNA"/>
</dbReference>
<reference evidence="1" key="1">
    <citation type="journal article" date="2012" name="Mol. Plant Microbe Interact.">
        <title>A highly conserved effector in Fusarium oxysporum is required for full virulence on Arabidopsis.</title>
        <authorList>
            <person name="Thatcher L.F."/>
            <person name="Gardiner D.M."/>
            <person name="Kazan K."/>
            <person name="Manners J."/>
        </authorList>
    </citation>
    <scope>NUCLEOTIDE SEQUENCE [LARGE SCALE GENOMIC DNA]</scope>
    <source>
        <strain evidence="1">Fo5176</strain>
    </source>
</reference>
<proteinExistence type="predicted"/>
<dbReference type="AlphaFoldDB" id="F9F5E5"/>
<gene>
    <name evidence="1" type="ORF">FOXB_01620</name>
</gene>
<evidence type="ECO:0000313" key="1">
    <source>
        <dbReference type="EMBL" id="EGU87862.1"/>
    </source>
</evidence>
<organism evidence="1">
    <name type="scientific">Fusarium oxysporum (strain Fo5176)</name>
    <name type="common">Fusarium vascular wilt</name>
    <dbReference type="NCBI Taxonomy" id="660025"/>
    <lineage>
        <taxon>Eukaryota</taxon>
        <taxon>Fungi</taxon>
        <taxon>Dikarya</taxon>
        <taxon>Ascomycota</taxon>
        <taxon>Pezizomycotina</taxon>
        <taxon>Sordariomycetes</taxon>
        <taxon>Hypocreomycetidae</taxon>
        <taxon>Hypocreales</taxon>
        <taxon>Nectriaceae</taxon>
        <taxon>Fusarium</taxon>
        <taxon>Fusarium oxysporum species complex</taxon>
    </lineage>
</organism>
<comment type="caution">
    <text evidence="1">The sequence shown here is derived from an EMBL/GenBank/DDBJ whole genome shotgun (WGS) entry which is preliminary data.</text>
</comment>
<sequence>NPVSMVLEIPVEIRFQLEGQALHCYAWFTPNPLPCGVMVRCDRYIHPPVYSFFLYVSQTTI</sequence>